<organism evidence="1 2">
    <name type="scientific">Haoranjiania flava</name>
    <dbReference type="NCBI Taxonomy" id="1856322"/>
    <lineage>
        <taxon>Bacteria</taxon>
        <taxon>Pseudomonadati</taxon>
        <taxon>Bacteroidota</taxon>
        <taxon>Chitinophagia</taxon>
        <taxon>Chitinophagales</taxon>
        <taxon>Chitinophagaceae</taxon>
        <taxon>Haoranjiania</taxon>
    </lineage>
</organism>
<dbReference type="Proteomes" id="UP001209317">
    <property type="component" value="Unassembled WGS sequence"/>
</dbReference>
<dbReference type="EMBL" id="JAOTPL010000004">
    <property type="protein sequence ID" value="MCU7693827.1"/>
    <property type="molecule type" value="Genomic_DNA"/>
</dbReference>
<sequence>MKKLSLKNSLTAFSIAAILGGGAYAFACADGGWDFSYLSSFTPEAFADKSYEPMFYAPSDRFYNNAYMENSTMYNEDIVADWQDYLGNAMKPDALKYYLLNDSITKDLGRIEKAADNNEHTETPYNINLGNSKVKNFIKFLKVAKSIEKYTAQTYDYWDYQNRVTLKADASVAGKIEQIYNKTGKSDPFIANRMWFQAMKAKFYSVDQKSLIGYFNKTEKEQPRNTLYYRALAYVGGVYYNQKNFEKSNAVFAEVFNAAPSLRQMAVYNFKPMSKDKLQGVLHQASDKNVQAAAWAMNGYYGDEALAMKEIYKLSPASPHLNFLLTRWVNSQEENINVFIENGFKATGDYFKHIKGKIDQPTLKWINEVAAKPELLDNPALWTLASGYLNIFQGNYGLAEKAFALAKTQNKGNELVDKQIKLFNLVNKISQVKKIDAAVEKDLLPHLVWLYKETAANTDHSNAFRHTYTETWIKKYLSAVYRDNGQHLLSELVFSDGKYFQNQDNSRAIEQFLLKNNKTPWEELFTGMYQYNLSDIYESRAIYLFYNNKIDDAIEVMKKATPVTRTYSNGERYTSSYKDMQLYGNPFNGKIADCNDCDHQAKQSVKYTKLAFLEKVQEMQRKLAAGEDIYNNALLLGNAFYNASYFGNARAFYYNDIVGEYGSNYILDRNKPYLHSMKYAKYYYEIADKAAHDREEKARMAYMLAKVERNEFYANTYFKKDYYYPYEKGVINFKAWKGFKDLKQKYADTKYYREVIAECGYFKKYVSRSN</sequence>
<keyword evidence="2" id="KW-1185">Reference proteome</keyword>
<name>A0AAE3IQ95_9BACT</name>
<protein>
    <submittedName>
        <fullName evidence="1">Uncharacterized protein</fullName>
    </submittedName>
</protein>
<gene>
    <name evidence="1" type="ORF">OD355_04765</name>
</gene>
<evidence type="ECO:0000313" key="1">
    <source>
        <dbReference type="EMBL" id="MCU7693827.1"/>
    </source>
</evidence>
<proteinExistence type="predicted"/>
<dbReference type="AlphaFoldDB" id="A0AAE3IQ95"/>
<comment type="caution">
    <text evidence="1">The sequence shown here is derived from an EMBL/GenBank/DDBJ whole genome shotgun (WGS) entry which is preliminary data.</text>
</comment>
<reference evidence="1" key="1">
    <citation type="submission" date="2022-10" db="EMBL/GenBank/DDBJ databases">
        <authorList>
            <person name="Kim H.S."/>
            <person name="Kim J.-S."/>
            <person name="Suh M.K."/>
            <person name="Eom M.K."/>
            <person name="Lee J.-S."/>
        </authorList>
    </citation>
    <scope>NUCLEOTIDE SEQUENCE</scope>
    <source>
        <strain evidence="1">LIP-5</strain>
    </source>
</reference>
<accession>A0AAE3IQ95</accession>
<evidence type="ECO:0000313" key="2">
    <source>
        <dbReference type="Proteomes" id="UP001209317"/>
    </source>
</evidence>
<dbReference type="RefSeq" id="WP_263037313.1">
    <property type="nucleotide sequence ID" value="NZ_JAOTPL010000004.1"/>
</dbReference>